<gene>
    <name evidence="2" type="ORF">NDU88_002058</name>
</gene>
<dbReference type="Proteomes" id="UP001066276">
    <property type="component" value="Chromosome 3_2"/>
</dbReference>
<feature type="compositionally biased region" description="Basic and acidic residues" evidence="1">
    <location>
        <begin position="59"/>
        <end position="76"/>
    </location>
</feature>
<feature type="compositionally biased region" description="Basic and acidic residues" evidence="1">
    <location>
        <begin position="36"/>
        <end position="51"/>
    </location>
</feature>
<protein>
    <submittedName>
        <fullName evidence="2">Uncharacterized protein</fullName>
    </submittedName>
</protein>
<keyword evidence="3" id="KW-1185">Reference proteome</keyword>
<sequence length="101" mass="11459">MPGDPGAARGKWQSRVWGERHRAWIRLRSRVARDCQLGEKSPGRRSAEPEIRVTAQCGKSDRQCQPRVNGEPDTRLRAAPPSHSLMSGRTAWSHRSRPESY</sequence>
<dbReference type="AlphaFoldDB" id="A0AAV7TK26"/>
<reference evidence="2" key="1">
    <citation type="journal article" date="2022" name="bioRxiv">
        <title>Sequencing and chromosome-scale assembly of the giantPleurodeles waltlgenome.</title>
        <authorList>
            <person name="Brown T."/>
            <person name="Elewa A."/>
            <person name="Iarovenko S."/>
            <person name="Subramanian E."/>
            <person name="Araus A.J."/>
            <person name="Petzold A."/>
            <person name="Susuki M."/>
            <person name="Suzuki K.-i.T."/>
            <person name="Hayashi T."/>
            <person name="Toyoda A."/>
            <person name="Oliveira C."/>
            <person name="Osipova E."/>
            <person name="Leigh N.D."/>
            <person name="Simon A."/>
            <person name="Yun M.H."/>
        </authorList>
    </citation>
    <scope>NUCLEOTIDE SEQUENCE</scope>
    <source>
        <strain evidence="2">20211129_DDA</strain>
        <tissue evidence="2">Liver</tissue>
    </source>
</reference>
<comment type="caution">
    <text evidence="2">The sequence shown here is derived from an EMBL/GenBank/DDBJ whole genome shotgun (WGS) entry which is preliminary data.</text>
</comment>
<accession>A0AAV7TK26</accession>
<evidence type="ECO:0000313" key="2">
    <source>
        <dbReference type="EMBL" id="KAJ1176791.1"/>
    </source>
</evidence>
<name>A0AAV7TK26_PLEWA</name>
<proteinExistence type="predicted"/>
<evidence type="ECO:0000313" key="3">
    <source>
        <dbReference type="Proteomes" id="UP001066276"/>
    </source>
</evidence>
<evidence type="ECO:0000256" key="1">
    <source>
        <dbReference type="SAM" id="MobiDB-lite"/>
    </source>
</evidence>
<dbReference type="EMBL" id="JANPWB010000006">
    <property type="protein sequence ID" value="KAJ1176791.1"/>
    <property type="molecule type" value="Genomic_DNA"/>
</dbReference>
<feature type="region of interest" description="Disordered" evidence="1">
    <location>
        <begin position="36"/>
        <end position="101"/>
    </location>
</feature>
<organism evidence="2 3">
    <name type="scientific">Pleurodeles waltl</name>
    <name type="common">Iberian ribbed newt</name>
    <dbReference type="NCBI Taxonomy" id="8319"/>
    <lineage>
        <taxon>Eukaryota</taxon>
        <taxon>Metazoa</taxon>
        <taxon>Chordata</taxon>
        <taxon>Craniata</taxon>
        <taxon>Vertebrata</taxon>
        <taxon>Euteleostomi</taxon>
        <taxon>Amphibia</taxon>
        <taxon>Batrachia</taxon>
        <taxon>Caudata</taxon>
        <taxon>Salamandroidea</taxon>
        <taxon>Salamandridae</taxon>
        <taxon>Pleurodelinae</taxon>
        <taxon>Pleurodeles</taxon>
    </lineage>
</organism>